<feature type="compositionally biased region" description="Basic and acidic residues" evidence="1">
    <location>
        <begin position="118"/>
        <end position="129"/>
    </location>
</feature>
<proteinExistence type="predicted"/>
<feature type="compositionally biased region" description="Polar residues" evidence="1">
    <location>
        <begin position="1"/>
        <end position="19"/>
    </location>
</feature>
<name>A0A9R0ITU5_SPIOL</name>
<organism evidence="2 3">
    <name type="scientific">Spinacia oleracea</name>
    <name type="common">Spinach</name>
    <dbReference type="NCBI Taxonomy" id="3562"/>
    <lineage>
        <taxon>Eukaryota</taxon>
        <taxon>Viridiplantae</taxon>
        <taxon>Streptophyta</taxon>
        <taxon>Embryophyta</taxon>
        <taxon>Tracheophyta</taxon>
        <taxon>Spermatophyta</taxon>
        <taxon>Magnoliopsida</taxon>
        <taxon>eudicotyledons</taxon>
        <taxon>Gunneridae</taxon>
        <taxon>Pentapetalae</taxon>
        <taxon>Caryophyllales</taxon>
        <taxon>Chenopodiaceae</taxon>
        <taxon>Chenopodioideae</taxon>
        <taxon>Anserineae</taxon>
        <taxon>Spinacia</taxon>
    </lineage>
</organism>
<accession>A0A9R0ITU5</accession>
<dbReference type="KEGG" id="soe:110794381"/>
<evidence type="ECO:0000313" key="3">
    <source>
        <dbReference type="RefSeq" id="XP_021855047.2"/>
    </source>
</evidence>
<feature type="compositionally biased region" description="Basic and acidic residues" evidence="1">
    <location>
        <begin position="153"/>
        <end position="165"/>
    </location>
</feature>
<feature type="region of interest" description="Disordered" evidence="1">
    <location>
        <begin position="107"/>
        <end position="171"/>
    </location>
</feature>
<dbReference type="GeneID" id="110794381"/>
<dbReference type="Proteomes" id="UP000813463">
    <property type="component" value="Chromosome 4"/>
</dbReference>
<reference evidence="3" key="2">
    <citation type="submission" date="2025-08" db="UniProtKB">
        <authorList>
            <consortium name="RefSeq"/>
        </authorList>
    </citation>
    <scope>IDENTIFICATION</scope>
    <source>
        <tissue evidence="3">Leaf</tissue>
    </source>
</reference>
<dbReference type="PANTHER" id="PTHR45023:SF4">
    <property type="entry name" value="GLYCINE-RICH PROTEIN-RELATED"/>
    <property type="match status" value="1"/>
</dbReference>
<reference evidence="2" key="1">
    <citation type="journal article" date="2021" name="Nat. Commun.">
        <title>Genomic analyses provide insights into spinach domestication and the genetic basis of agronomic traits.</title>
        <authorList>
            <person name="Cai X."/>
            <person name="Sun X."/>
            <person name="Xu C."/>
            <person name="Sun H."/>
            <person name="Wang X."/>
            <person name="Ge C."/>
            <person name="Zhang Z."/>
            <person name="Wang Q."/>
            <person name="Fei Z."/>
            <person name="Jiao C."/>
            <person name="Wang Q."/>
        </authorList>
    </citation>
    <scope>NUCLEOTIDE SEQUENCE [LARGE SCALE GENOMIC DNA]</scope>
    <source>
        <strain evidence="2">cv. Varoflay</strain>
    </source>
</reference>
<dbReference type="RefSeq" id="XP_021855047.2">
    <property type="nucleotide sequence ID" value="XM_021999355.2"/>
</dbReference>
<protein>
    <submittedName>
        <fullName evidence="3">Glutathione S-transferase T3-like</fullName>
    </submittedName>
</protein>
<feature type="region of interest" description="Disordered" evidence="1">
    <location>
        <begin position="1"/>
        <end position="24"/>
    </location>
</feature>
<dbReference type="AlphaFoldDB" id="A0A9R0ITU5"/>
<sequence length="297" mass="34717">MDNVKDNTNQTSHAPSFSHPQPFPIRQVLHHPTQSYYPMTPYPPNTQMYRPHSEYTVIGPDNPPTQSGFFPSPPYLNEPNVPTNTIMYHPHTEYTIRPDNCPTHSGIFSHPPYLHEPNIVHDNTRRDSIGDSSTNEMYPTTRLGDNSQAPQTDSHHEEETNQAKEKRTKLKWSQNKDVDLCTSWITISKDPIKGIDQTKELYWRNIAEYYNTWKKKGPEIPVDKLSNHWFKMSAEVTRFNGCYNIVKDSHPSGHNNEDIINKAKILFAERYENRKFSYLHAWEVLHTDPKWQVFSRK</sequence>
<evidence type="ECO:0000313" key="2">
    <source>
        <dbReference type="Proteomes" id="UP000813463"/>
    </source>
</evidence>
<feature type="compositionally biased region" description="Polar residues" evidence="1">
    <location>
        <begin position="130"/>
        <end position="152"/>
    </location>
</feature>
<keyword evidence="2" id="KW-1185">Reference proteome</keyword>
<gene>
    <name evidence="3" type="primary">LOC110794381</name>
</gene>
<dbReference type="PANTHER" id="PTHR45023">
    <property type="match status" value="1"/>
</dbReference>
<evidence type="ECO:0000256" key="1">
    <source>
        <dbReference type="SAM" id="MobiDB-lite"/>
    </source>
</evidence>